<reference evidence="10" key="2">
    <citation type="submission" date="2019-06" db="EMBL/GenBank/DDBJ databases">
        <title>Genomics analysis of Aphanomyces spp. identifies a new class of oomycete effector associated with host adaptation.</title>
        <authorList>
            <person name="Gaulin E."/>
        </authorList>
    </citation>
    <scope>NUCLEOTIDE SEQUENCE</scope>
    <source>
        <strain evidence="10">CBS 578.67</strain>
    </source>
</reference>
<dbReference type="EMBL" id="VJMH01005316">
    <property type="protein sequence ID" value="KAF0697462.1"/>
    <property type="molecule type" value="Genomic_DNA"/>
</dbReference>
<keyword evidence="7" id="KW-0808">Transferase</keyword>
<dbReference type="EC" id="2.4.2.21" evidence="3"/>
<name>A0A485KUN7_9STRA</name>
<keyword evidence="6" id="KW-0328">Glycosyltransferase</keyword>
<protein>
    <recommendedName>
        <fullName evidence="4">Nicotinate-nucleotide--dimethylbenzimidazole phosphoribosyltransferase</fullName>
        <ecNumber evidence="3">2.4.2.21</ecNumber>
    </recommendedName>
    <alternativeName>
        <fullName evidence="8">N(1)-alpha-phosphoribosyltransferase</fullName>
    </alternativeName>
</protein>
<evidence type="ECO:0000256" key="9">
    <source>
        <dbReference type="ARBA" id="ARBA00047340"/>
    </source>
</evidence>
<dbReference type="InterPro" id="IPR036087">
    <property type="entry name" value="Nict_dMeBzImd_PRibTrfase_sf"/>
</dbReference>
<dbReference type="InterPro" id="IPR023195">
    <property type="entry name" value="Nict_dMeBzImd_PRibTrfase_N"/>
</dbReference>
<dbReference type="AlphaFoldDB" id="A0A485KUN7"/>
<dbReference type="PANTHER" id="PTHR43463">
    <property type="entry name" value="NICOTINATE-NUCLEOTIDE--DIMETHYLBENZIMIDAZOLE PHOSPHORIBOSYLTRANSFERASE"/>
    <property type="match status" value="1"/>
</dbReference>
<gene>
    <name evidence="11" type="primary">Aste57867_11846</name>
    <name evidence="10" type="ORF">As57867_011801</name>
    <name evidence="11" type="ORF">ASTE57867_11846</name>
</gene>
<dbReference type="UniPathway" id="UPA00061">
    <property type="reaction ID" value="UER00516"/>
</dbReference>
<evidence type="ECO:0000256" key="1">
    <source>
        <dbReference type="ARBA" id="ARBA00005049"/>
    </source>
</evidence>
<evidence type="ECO:0000256" key="6">
    <source>
        <dbReference type="ARBA" id="ARBA00022676"/>
    </source>
</evidence>
<dbReference type="Proteomes" id="UP000332933">
    <property type="component" value="Unassembled WGS sequence"/>
</dbReference>
<dbReference type="OrthoDB" id="2157177at2759"/>
<dbReference type="NCBIfam" id="NF000996">
    <property type="entry name" value="PRK00105.1"/>
    <property type="match status" value="1"/>
</dbReference>
<dbReference type="CDD" id="cd02439">
    <property type="entry name" value="DMB-PRT_CobT"/>
    <property type="match status" value="1"/>
</dbReference>
<comment type="catalytic activity">
    <reaction evidence="9">
        <text>5,6-dimethylbenzimidazole + nicotinate beta-D-ribonucleotide = alpha-ribazole 5'-phosphate + nicotinate + H(+)</text>
        <dbReference type="Rhea" id="RHEA:11196"/>
        <dbReference type="ChEBI" id="CHEBI:15378"/>
        <dbReference type="ChEBI" id="CHEBI:15890"/>
        <dbReference type="ChEBI" id="CHEBI:32544"/>
        <dbReference type="ChEBI" id="CHEBI:57502"/>
        <dbReference type="ChEBI" id="CHEBI:57918"/>
        <dbReference type="EC" id="2.4.2.21"/>
    </reaction>
</comment>
<dbReference type="GO" id="GO:0008939">
    <property type="term" value="F:nicotinate-nucleotide-dimethylbenzimidazole phosphoribosyltransferase activity"/>
    <property type="evidence" value="ECO:0007669"/>
    <property type="project" value="UniProtKB-EC"/>
</dbReference>
<dbReference type="NCBIfam" id="TIGR03160">
    <property type="entry name" value="cobT_DBIPRT"/>
    <property type="match status" value="1"/>
</dbReference>
<reference evidence="11 12" key="1">
    <citation type="submission" date="2019-03" db="EMBL/GenBank/DDBJ databases">
        <authorList>
            <person name="Gaulin E."/>
            <person name="Dumas B."/>
        </authorList>
    </citation>
    <scope>NUCLEOTIDE SEQUENCE [LARGE SCALE GENOMIC DNA]</scope>
    <source>
        <strain evidence="11">CBS 568.67</strain>
    </source>
</reference>
<dbReference type="EMBL" id="CAADRA010005337">
    <property type="protein sequence ID" value="VFT88701.1"/>
    <property type="molecule type" value="Genomic_DNA"/>
</dbReference>
<evidence type="ECO:0000256" key="3">
    <source>
        <dbReference type="ARBA" id="ARBA00011991"/>
    </source>
</evidence>
<evidence type="ECO:0000313" key="10">
    <source>
        <dbReference type="EMBL" id="KAF0697462.1"/>
    </source>
</evidence>
<evidence type="ECO:0000313" key="11">
    <source>
        <dbReference type="EMBL" id="VFT88701.1"/>
    </source>
</evidence>
<dbReference type="InterPro" id="IPR003200">
    <property type="entry name" value="Nict_dMeBzImd_PRibTrfase"/>
</dbReference>
<sequence length="351" mass="35632">MTLAVTAADVDAVMNGKAQPAGALGHLQAIAVQLCVLRQTLTPVVDAPVCLVFCGDHGVTKRADGPSAYPRSVTEFMYSTVVAGRAAVSVLCSALHVACVCVDVGIDSDRVSTTRLARGTADLTQGPAMSVDTCNHAIALGRATAARWISEHGKNVVCVGELGIGNTTAASALVAAFTGAPAADVCGRGTGLDDAGILRKVAIVEEALAVNAAAIRAAPLDTLAAVGGLEIAAMTGAMLEAAARRVPVIVDGFISGAAALCAQRLEPATMAHALFLSHQSQEKGARVLLDALQLTQSAPLQMQMRLGEGTGAVLCVPLLQSAAAVVRDMASLQSVLEGSVQPNPLIQVSSE</sequence>
<evidence type="ECO:0000256" key="4">
    <source>
        <dbReference type="ARBA" id="ARBA00015486"/>
    </source>
</evidence>
<dbReference type="SUPFAM" id="SSF52733">
    <property type="entry name" value="Nicotinate mononucleotide:5,6-dimethylbenzimidazole phosphoribosyltransferase (CobT)"/>
    <property type="match status" value="1"/>
</dbReference>
<accession>A0A485KUN7</accession>
<dbReference type="InterPro" id="IPR017846">
    <property type="entry name" value="Nict_dMeBzImd_PRibTrfase_bact"/>
</dbReference>
<evidence type="ECO:0000256" key="2">
    <source>
        <dbReference type="ARBA" id="ARBA00007110"/>
    </source>
</evidence>
<evidence type="ECO:0000256" key="5">
    <source>
        <dbReference type="ARBA" id="ARBA00022573"/>
    </source>
</evidence>
<comment type="pathway">
    <text evidence="1">Nucleoside biosynthesis; alpha-ribazole biosynthesis; alpha-ribazole from 5,6-dimethylbenzimidazole: step 1/2.</text>
</comment>
<keyword evidence="12" id="KW-1185">Reference proteome</keyword>
<dbReference type="PANTHER" id="PTHR43463:SF1">
    <property type="entry name" value="NICOTINATE-NUCLEOTIDE--DIMETHYLBENZIMIDAZOLE PHOSPHORIBOSYLTRANSFERASE"/>
    <property type="match status" value="1"/>
</dbReference>
<keyword evidence="5" id="KW-0169">Cobalamin biosynthesis</keyword>
<proteinExistence type="inferred from homology"/>
<organism evidence="11 12">
    <name type="scientific">Aphanomyces stellatus</name>
    <dbReference type="NCBI Taxonomy" id="120398"/>
    <lineage>
        <taxon>Eukaryota</taxon>
        <taxon>Sar</taxon>
        <taxon>Stramenopiles</taxon>
        <taxon>Oomycota</taxon>
        <taxon>Saprolegniomycetes</taxon>
        <taxon>Saprolegniales</taxon>
        <taxon>Verrucalvaceae</taxon>
        <taxon>Aphanomyces</taxon>
    </lineage>
</organism>
<comment type="similarity">
    <text evidence="2">Belongs to the CobT family.</text>
</comment>
<dbReference type="Gene3D" id="1.10.1610.10">
    <property type="match status" value="1"/>
</dbReference>
<dbReference type="Gene3D" id="3.40.50.10210">
    <property type="match status" value="1"/>
</dbReference>
<evidence type="ECO:0000256" key="7">
    <source>
        <dbReference type="ARBA" id="ARBA00022679"/>
    </source>
</evidence>
<dbReference type="Pfam" id="PF02277">
    <property type="entry name" value="DBI_PRT"/>
    <property type="match status" value="1"/>
</dbReference>
<evidence type="ECO:0000313" key="12">
    <source>
        <dbReference type="Proteomes" id="UP000332933"/>
    </source>
</evidence>
<evidence type="ECO:0000256" key="8">
    <source>
        <dbReference type="ARBA" id="ARBA00030686"/>
    </source>
</evidence>